<dbReference type="InterPro" id="IPR017896">
    <property type="entry name" value="4Fe4S_Fe-S-bd"/>
</dbReference>
<dbReference type="AlphaFoldDB" id="A0A328Q664"/>
<dbReference type="GO" id="GO:0016491">
    <property type="term" value="F:oxidoreductase activity"/>
    <property type="evidence" value="ECO:0007669"/>
    <property type="project" value="UniProtKB-ARBA"/>
</dbReference>
<dbReference type="Gene3D" id="3.30.70.20">
    <property type="match status" value="1"/>
</dbReference>
<dbReference type="Pfam" id="PF12838">
    <property type="entry name" value="Fer4_7"/>
    <property type="match status" value="1"/>
</dbReference>
<dbReference type="PROSITE" id="PS00198">
    <property type="entry name" value="4FE4S_FER_1"/>
    <property type="match status" value="1"/>
</dbReference>
<feature type="domain" description="4Fe-4S ferredoxin-type" evidence="1">
    <location>
        <begin position="187"/>
        <end position="214"/>
    </location>
</feature>
<accession>A0A328Q664</accession>
<dbReference type="SUPFAM" id="SSF54862">
    <property type="entry name" value="4Fe-4S ferredoxins"/>
    <property type="match status" value="1"/>
</dbReference>
<dbReference type="PANTHER" id="PTHR43122">
    <property type="entry name" value="FERREDOXIN SUBUNIT OF PYRUVATE:FLAVODOXIN OXIDOREDUCTASE-RELATED"/>
    <property type="match status" value="1"/>
</dbReference>
<dbReference type="Proteomes" id="UP000248557">
    <property type="component" value="Unassembled WGS sequence"/>
</dbReference>
<evidence type="ECO:0000259" key="1">
    <source>
        <dbReference type="PROSITE" id="PS51379"/>
    </source>
</evidence>
<evidence type="ECO:0000313" key="2">
    <source>
        <dbReference type="EMBL" id="RAP03675.1"/>
    </source>
</evidence>
<dbReference type="RefSeq" id="WP_112149289.1">
    <property type="nucleotide sequence ID" value="NZ_CATZXA010000008.1"/>
</dbReference>
<sequence>MISEVYFTNMTSNNPNDSLLLKLERLYERTGFSFLISENDKVAIKTHFGEIGNTGYIQPQYARKIVDALKKLNSKPFLTDTNTLYHAKRDNSVDHLETATKHGFTYSVINAPVIIADGLTGCSDVEVEINKKLFNKVKIAKDIYDSDAMIVISHVKGHILAGFGGALKNLAMGCASRRGKIHQHKIAAPFISKIACLACNVCIDACPENAITVDTHAHINYEKCIGCNDCIGACPKNAIKLNKINSEEFIESMMEYAYGSVKDKDDKVLYINFLTDIAPDCDCNPYSDRPIVRDIGILASYDPVAIDKASYDLINKELGLIDSALESNHEEGADKFKGVWRNIDGHMQIDFAQQLNMGTKDYKIVEI</sequence>
<gene>
    <name evidence="2" type="ORF">CA615_00975</name>
</gene>
<dbReference type="EMBL" id="NGJK01000012">
    <property type="protein sequence ID" value="RAP03675.1"/>
    <property type="molecule type" value="Genomic_DNA"/>
</dbReference>
<comment type="caution">
    <text evidence="2">The sequence shown here is derived from an EMBL/GenBank/DDBJ whole genome shotgun (WGS) entry which is preliminary data.</text>
</comment>
<dbReference type="InterPro" id="IPR007160">
    <property type="entry name" value="DUF362"/>
</dbReference>
<dbReference type="PROSITE" id="PS51379">
    <property type="entry name" value="4FE4S_FER_2"/>
    <property type="match status" value="2"/>
</dbReference>
<dbReference type="InterPro" id="IPR017900">
    <property type="entry name" value="4Fe4S_Fe_S_CS"/>
</dbReference>
<dbReference type="PANTHER" id="PTHR43122:SF1">
    <property type="entry name" value="IRON-SULFUR-BINDING PROTEIN"/>
    <property type="match status" value="1"/>
</dbReference>
<feature type="domain" description="4Fe-4S ferredoxin-type" evidence="1">
    <location>
        <begin position="215"/>
        <end position="244"/>
    </location>
</feature>
<dbReference type="Gene3D" id="3.40.50.11440">
    <property type="match status" value="1"/>
</dbReference>
<proteinExistence type="predicted"/>
<reference evidence="2 3" key="1">
    <citation type="submission" date="2017-05" db="EMBL/GenBank/DDBJ databases">
        <title>Host range expansion of the Methanosphaera genus to humans and monogastric animals involves recent and extensive reduction in genome content.</title>
        <authorList>
            <person name="Hoedt E.C."/>
            <person name="Volmer J.G."/>
            <person name="Parks D.H."/>
            <person name="Rosewarne C.P."/>
            <person name="Denman S.E."/>
            <person name="Mcsweeney C.S."/>
            <person name="O Cuiv P."/>
            <person name="Hugenholtz P."/>
            <person name="Tyson G.W."/>
            <person name="Morrison M."/>
        </authorList>
    </citation>
    <scope>NUCLEOTIDE SEQUENCE [LARGE SCALE GENOMIC DNA]</scope>
    <source>
        <strain evidence="2 3">PA5</strain>
    </source>
</reference>
<protein>
    <submittedName>
        <fullName evidence="2">4Fe-4S ferredoxin</fullName>
    </submittedName>
</protein>
<organism evidence="2 3">
    <name type="scientific">Methanosphaera stadtmanae</name>
    <dbReference type="NCBI Taxonomy" id="2317"/>
    <lineage>
        <taxon>Archaea</taxon>
        <taxon>Methanobacteriati</taxon>
        <taxon>Methanobacteriota</taxon>
        <taxon>Methanomada group</taxon>
        <taxon>Methanobacteria</taxon>
        <taxon>Methanobacteriales</taxon>
        <taxon>Methanobacteriaceae</taxon>
        <taxon>Methanosphaera</taxon>
    </lineage>
</organism>
<dbReference type="Pfam" id="PF04015">
    <property type="entry name" value="DUF362"/>
    <property type="match status" value="1"/>
</dbReference>
<name>A0A328Q664_9EURY</name>
<evidence type="ECO:0000313" key="3">
    <source>
        <dbReference type="Proteomes" id="UP000248557"/>
    </source>
</evidence>